<dbReference type="Proteomes" id="UP001159405">
    <property type="component" value="Unassembled WGS sequence"/>
</dbReference>
<dbReference type="EMBL" id="CALNXK010000213">
    <property type="protein sequence ID" value="CAH3176487.1"/>
    <property type="molecule type" value="Genomic_DNA"/>
</dbReference>
<keyword evidence="2" id="KW-1185">Reference proteome</keyword>
<gene>
    <name evidence="1" type="ORF">PLOB_00018192</name>
</gene>
<feature type="non-terminal residue" evidence="1">
    <location>
        <position position="718"/>
    </location>
</feature>
<evidence type="ECO:0000313" key="1">
    <source>
        <dbReference type="EMBL" id="CAH3176487.1"/>
    </source>
</evidence>
<sequence>MKGTFYEPDLQKVNVADDSLFRIDQVLKRKGKQVFVDPTDEHLQNQNNNFKVRLPVRLNLEGNTWQASLWSVSVPDVGHSSAVIHSNSDTKILNYRYTKRHAVASDWFINFEPKDKTVTLKDVMGSSYPVYSDHQLWQNIMTHMEQTIMEDVKSTFDTWKTTKGNTGTVSLKSAWKPTFEWNENILVLKKVSREDALARDRQLKIHRLSSVGIHVDFAEKLGLLFKDKNNQYQLGPNLDFVLPTTTHTTSTPPVKTNDKYEWLGEHFVSISPSDLLGGNSLFKVKLENGQSYLYLTRTVDWHFQNLNVLFNTHVGTVKQTVMIYCDAVESTIVGSQRHSLLRKVELERKGEGRATIEPYHREWIRVRNQHIESIEVSLATPDGSLLVLSPGKTIITLGFQQSFNMSLNLFDIPDIDYSYEAKRWIPFKPANTGTRSVLFTVPAGDDYYDLNETKLEIRVRLNTAGTQGISSAEVAPSDANNTKFVYCVNNFGHSLFNQMNVSFNGVLMTEQSNAYHQNAYLETLQNFNRQEGEMTLAAQGWVNELNAKEELTPTNAANDDEPNPTAWSGKTGLKALTSRLLGKANMFLFGTPDTTTTVNKKIPTLGDNDLFVTLWINKVTLNASVYSRLQKERSLSKTKKVRYPVVRSEIRTYSFDGNSTRWSQDNVFLNKVPVKVIIGLMNSTNYNGSLKYYPYACEKFGVTRVRQRIDGEEYPYRA</sequence>
<accession>A0ABN8RBW3</accession>
<organism evidence="1 2">
    <name type="scientific">Porites lobata</name>
    <dbReference type="NCBI Taxonomy" id="104759"/>
    <lineage>
        <taxon>Eukaryota</taxon>
        <taxon>Metazoa</taxon>
        <taxon>Cnidaria</taxon>
        <taxon>Anthozoa</taxon>
        <taxon>Hexacorallia</taxon>
        <taxon>Scleractinia</taxon>
        <taxon>Fungiina</taxon>
        <taxon>Poritidae</taxon>
        <taxon>Porites</taxon>
    </lineage>
</organism>
<proteinExistence type="predicted"/>
<reference evidence="1 2" key="1">
    <citation type="submission" date="2022-05" db="EMBL/GenBank/DDBJ databases">
        <authorList>
            <consortium name="Genoscope - CEA"/>
            <person name="William W."/>
        </authorList>
    </citation>
    <scope>NUCLEOTIDE SEQUENCE [LARGE SCALE GENOMIC DNA]</scope>
</reference>
<name>A0ABN8RBW3_9CNID</name>
<comment type="caution">
    <text evidence="1">The sequence shown here is derived from an EMBL/GenBank/DDBJ whole genome shotgun (WGS) entry which is preliminary data.</text>
</comment>
<protein>
    <submittedName>
        <fullName evidence="1">Uncharacterized protein</fullName>
    </submittedName>
</protein>
<evidence type="ECO:0000313" key="2">
    <source>
        <dbReference type="Proteomes" id="UP001159405"/>
    </source>
</evidence>